<accession>A0ABS0T1A8</accession>
<dbReference type="CDD" id="cd04690">
    <property type="entry name" value="NUDIX_Hydrolase"/>
    <property type="match status" value="1"/>
</dbReference>
<sequence>MSDRVLDIVTAVIRDEAGRMLLVRKRGTAIFMKPGGKRDPGEDDLTALARELDEELGCRLVSASLLGRFSALAANEAGFTVRSATYLTEVEGEIAARAEIEELAWIDPASPPAGLPLAPLLTKEVLPALLARA</sequence>
<dbReference type="InterPro" id="IPR015797">
    <property type="entry name" value="NUDIX_hydrolase-like_dom_sf"/>
</dbReference>
<dbReference type="PANTHER" id="PTHR43046:SF2">
    <property type="entry name" value="8-OXO-DGTP DIPHOSPHATASE-RELATED"/>
    <property type="match status" value="1"/>
</dbReference>
<organism evidence="4 5">
    <name type="scientific">Caulobacter hibisci</name>
    <dbReference type="NCBI Taxonomy" id="2035993"/>
    <lineage>
        <taxon>Bacteria</taxon>
        <taxon>Pseudomonadati</taxon>
        <taxon>Pseudomonadota</taxon>
        <taxon>Alphaproteobacteria</taxon>
        <taxon>Caulobacterales</taxon>
        <taxon>Caulobacteraceae</taxon>
        <taxon>Caulobacter</taxon>
    </lineage>
</organism>
<name>A0ABS0T1A8_9CAUL</name>
<proteinExistence type="predicted"/>
<gene>
    <name evidence="4" type="ORF">I4Q42_18465</name>
</gene>
<feature type="domain" description="Nudix hydrolase" evidence="3">
    <location>
        <begin position="3"/>
        <end position="130"/>
    </location>
</feature>
<dbReference type="Gene3D" id="3.90.79.10">
    <property type="entry name" value="Nucleoside Triphosphate Pyrophosphohydrolase"/>
    <property type="match status" value="1"/>
</dbReference>
<evidence type="ECO:0000313" key="5">
    <source>
        <dbReference type="Proteomes" id="UP000639859"/>
    </source>
</evidence>
<dbReference type="RefSeq" id="WP_198577556.1">
    <property type="nucleotide sequence ID" value="NZ_JADWOX010000014.1"/>
</dbReference>
<dbReference type="Proteomes" id="UP000639859">
    <property type="component" value="Unassembled WGS sequence"/>
</dbReference>
<dbReference type="PROSITE" id="PS51462">
    <property type="entry name" value="NUDIX"/>
    <property type="match status" value="1"/>
</dbReference>
<keyword evidence="2" id="KW-0378">Hydrolase</keyword>
<dbReference type="EMBL" id="JADWOX010000014">
    <property type="protein sequence ID" value="MBI1685654.1"/>
    <property type="molecule type" value="Genomic_DNA"/>
</dbReference>
<evidence type="ECO:0000256" key="2">
    <source>
        <dbReference type="ARBA" id="ARBA00022801"/>
    </source>
</evidence>
<dbReference type="Pfam" id="PF00293">
    <property type="entry name" value="NUDIX"/>
    <property type="match status" value="1"/>
</dbReference>
<dbReference type="InterPro" id="IPR000086">
    <property type="entry name" value="NUDIX_hydrolase_dom"/>
</dbReference>
<evidence type="ECO:0000259" key="3">
    <source>
        <dbReference type="PROSITE" id="PS51462"/>
    </source>
</evidence>
<keyword evidence="5" id="KW-1185">Reference proteome</keyword>
<reference evidence="4 5" key="1">
    <citation type="submission" date="2020-11" db="EMBL/GenBank/DDBJ databases">
        <title>genome sequence of strain KACC 18849.</title>
        <authorList>
            <person name="Gao J."/>
            <person name="Zhang X."/>
        </authorList>
    </citation>
    <scope>NUCLEOTIDE SEQUENCE [LARGE SCALE GENOMIC DNA]</scope>
    <source>
        <strain evidence="4 5">KACC 18849</strain>
    </source>
</reference>
<evidence type="ECO:0000313" key="4">
    <source>
        <dbReference type="EMBL" id="MBI1685654.1"/>
    </source>
</evidence>
<dbReference type="PROSITE" id="PS00893">
    <property type="entry name" value="NUDIX_BOX"/>
    <property type="match status" value="1"/>
</dbReference>
<comment type="cofactor">
    <cofactor evidence="1">
        <name>Mg(2+)</name>
        <dbReference type="ChEBI" id="CHEBI:18420"/>
    </cofactor>
</comment>
<evidence type="ECO:0000256" key="1">
    <source>
        <dbReference type="ARBA" id="ARBA00001946"/>
    </source>
</evidence>
<protein>
    <submittedName>
        <fullName evidence="4">NUDIX domain-containing protein</fullName>
    </submittedName>
</protein>
<dbReference type="SUPFAM" id="SSF55811">
    <property type="entry name" value="Nudix"/>
    <property type="match status" value="1"/>
</dbReference>
<comment type="caution">
    <text evidence="4">The sequence shown here is derived from an EMBL/GenBank/DDBJ whole genome shotgun (WGS) entry which is preliminary data.</text>
</comment>
<dbReference type="InterPro" id="IPR020084">
    <property type="entry name" value="NUDIX_hydrolase_CS"/>
</dbReference>
<dbReference type="PANTHER" id="PTHR43046">
    <property type="entry name" value="GDP-MANNOSE MANNOSYL HYDROLASE"/>
    <property type="match status" value="1"/>
</dbReference>